<keyword evidence="4 7" id="KW-0472">Membrane</keyword>
<organism evidence="8 9">
    <name type="scientific">Pelotomaculum thermopropionicum (strain DSM 13744 / JCM 10971 / SI)</name>
    <dbReference type="NCBI Taxonomy" id="370438"/>
    <lineage>
        <taxon>Bacteria</taxon>
        <taxon>Bacillati</taxon>
        <taxon>Bacillota</taxon>
        <taxon>Clostridia</taxon>
        <taxon>Eubacteriales</taxon>
        <taxon>Desulfotomaculaceae</taxon>
        <taxon>Pelotomaculum</taxon>
    </lineage>
</organism>
<keyword evidence="3 7" id="KW-1133">Transmembrane helix</keyword>
<evidence type="ECO:0000256" key="3">
    <source>
        <dbReference type="ARBA" id="ARBA00022989"/>
    </source>
</evidence>
<dbReference type="CDD" id="cd08010">
    <property type="entry name" value="MltG_like"/>
    <property type="match status" value="1"/>
</dbReference>
<dbReference type="GO" id="GO:0009252">
    <property type="term" value="P:peptidoglycan biosynthetic process"/>
    <property type="evidence" value="ECO:0007669"/>
    <property type="project" value="UniProtKB-UniRule"/>
</dbReference>
<name>A5D3C6_PELTS</name>
<accession>A5D3C6</accession>
<dbReference type="Proteomes" id="UP000006556">
    <property type="component" value="Chromosome"/>
</dbReference>
<keyword evidence="1 7" id="KW-1003">Cell membrane</keyword>
<dbReference type="Pfam" id="PF02618">
    <property type="entry name" value="YceG"/>
    <property type="match status" value="1"/>
</dbReference>
<dbReference type="EC" id="4.2.2.29" evidence="7"/>
<protein>
    <recommendedName>
        <fullName evidence="7">Endolytic murein transglycosylase</fullName>
        <ecNumber evidence="7">4.2.2.29</ecNumber>
    </recommendedName>
    <alternativeName>
        <fullName evidence="7">Peptidoglycan lytic transglycosylase</fullName>
    </alternativeName>
    <alternativeName>
        <fullName evidence="7">Peptidoglycan polymerization terminase</fullName>
    </alternativeName>
</protein>
<evidence type="ECO:0000256" key="4">
    <source>
        <dbReference type="ARBA" id="ARBA00023136"/>
    </source>
</evidence>
<dbReference type="KEGG" id="pth:PTH_1068"/>
<reference evidence="9" key="1">
    <citation type="journal article" date="2008" name="Genome Res.">
        <title>The genome of Pelotomaculum thermopropionicum reveals niche-associated evolution in anaerobic microbiota.</title>
        <authorList>
            <person name="Kosaka T."/>
            <person name="Kato S."/>
            <person name="Shimoyama T."/>
            <person name="Ishii S."/>
            <person name="Abe T."/>
            <person name="Watanabe K."/>
        </authorList>
    </citation>
    <scope>NUCLEOTIDE SEQUENCE [LARGE SCALE GENOMIC DNA]</scope>
    <source>
        <strain evidence="9">DSM 13744 / JCM 10971 / SI</strain>
    </source>
</reference>
<keyword evidence="9" id="KW-1185">Reference proteome</keyword>
<evidence type="ECO:0000256" key="7">
    <source>
        <dbReference type="HAMAP-Rule" id="MF_02065"/>
    </source>
</evidence>
<dbReference type="NCBIfam" id="TIGR00247">
    <property type="entry name" value="endolytic transglycosylase MltG"/>
    <property type="match status" value="1"/>
</dbReference>
<dbReference type="AlphaFoldDB" id="A5D3C6"/>
<comment type="function">
    <text evidence="7">Functions as a peptidoglycan terminase that cleaves nascent peptidoglycan strands endolytically to terminate their elongation.</text>
</comment>
<evidence type="ECO:0000256" key="1">
    <source>
        <dbReference type="ARBA" id="ARBA00022475"/>
    </source>
</evidence>
<dbReference type="eggNOG" id="COG1559">
    <property type="taxonomic scope" value="Bacteria"/>
</dbReference>
<evidence type="ECO:0000313" key="9">
    <source>
        <dbReference type="Proteomes" id="UP000006556"/>
    </source>
</evidence>
<evidence type="ECO:0000256" key="6">
    <source>
        <dbReference type="ARBA" id="ARBA00023316"/>
    </source>
</evidence>
<dbReference type="HOGENOM" id="CLU_025574_2_2_9"/>
<proteinExistence type="inferred from homology"/>
<dbReference type="InterPro" id="IPR003770">
    <property type="entry name" value="MLTG-like"/>
</dbReference>
<comment type="catalytic activity">
    <reaction evidence="7">
        <text>a peptidoglycan chain = a peptidoglycan chain with N-acetyl-1,6-anhydromuramyl-[peptide] at the reducing end + a peptidoglycan chain with N-acetylglucosamine at the non-reducing end.</text>
        <dbReference type="EC" id="4.2.2.29"/>
    </reaction>
</comment>
<keyword evidence="6 7" id="KW-0961">Cell wall biogenesis/degradation</keyword>
<dbReference type="PANTHER" id="PTHR30518:SF2">
    <property type="entry name" value="ENDOLYTIC MUREIN TRANSGLYCOSYLASE"/>
    <property type="match status" value="1"/>
</dbReference>
<dbReference type="Gene3D" id="3.30.160.60">
    <property type="entry name" value="Classic Zinc Finger"/>
    <property type="match status" value="1"/>
</dbReference>
<dbReference type="GO" id="GO:0071555">
    <property type="term" value="P:cell wall organization"/>
    <property type="evidence" value="ECO:0007669"/>
    <property type="project" value="UniProtKB-KW"/>
</dbReference>
<comment type="similarity">
    <text evidence="7">Belongs to the transglycosylase MltG family.</text>
</comment>
<dbReference type="GO" id="GO:0005886">
    <property type="term" value="C:plasma membrane"/>
    <property type="evidence" value="ECO:0007669"/>
    <property type="project" value="UniProtKB-UniRule"/>
</dbReference>
<gene>
    <name evidence="7" type="primary">mltG</name>
    <name evidence="8" type="ordered locus">PTH_1068</name>
</gene>
<dbReference type="STRING" id="370438.PTH_1068"/>
<evidence type="ECO:0000313" key="8">
    <source>
        <dbReference type="EMBL" id="BAF59249.1"/>
    </source>
</evidence>
<dbReference type="EMBL" id="AP009389">
    <property type="protein sequence ID" value="BAF59249.1"/>
    <property type="molecule type" value="Genomic_DNA"/>
</dbReference>
<sequence>MMIMVKENKNKEKIAAGRVFKGSRIFFAILAAFLGLAAILTITLLSPVASEKNVRETVVDIPVGATAGQVGKILKQNSLVRSSLGFTLYCRWKGLDGQIKAGEYLLSNGLSTPDILRELVDGRLAVQTFTVPEGFTSAQIADLLASMGLADRERFFEAAAGGDFPYSFLRDLPKDRRRLEGYLFPDTYQVARGSSEASIIDMMLRRFEKEMNDLDYHTRAGRLGLTLHQAVTVASMVEREAVLEEERPIIAGVIYNRMAMSMPLQIDATVQYAIGTVKPKIYYKDLEIDSPYNTYKNEGLPPGPIAMPGRSSLLAAVNPARTDYLYYVAKPDGSHAFARTLDEHNANKERYLQ</sequence>
<keyword evidence="2 7" id="KW-0812">Transmembrane</keyword>
<dbReference type="PANTHER" id="PTHR30518">
    <property type="entry name" value="ENDOLYTIC MUREIN TRANSGLYCOSYLASE"/>
    <property type="match status" value="1"/>
</dbReference>
<evidence type="ECO:0000256" key="2">
    <source>
        <dbReference type="ARBA" id="ARBA00022692"/>
    </source>
</evidence>
<dbReference type="Gene3D" id="3.30.1490.480">
    <property type="entry name" value="Endolytic murein transglycosylase"/>
    <property type="match status" value="1"/>
</dbReference>
<dbReference type="GO" id="GO:0008932">
    <property type="term" value="F:lytic endotransglycosylase activity"/>
    <property type="evidence" value="ECO:0007669"/>
    <property type="project" value="UniProtKB-UniRule"/>
</dbReference>
<keyword evidence="5 7" id="KW-0456">Lyase</keyword>
<dbReference type="HAMAP" id="MF_02065">
    <property type="entry name" value="MltG"/>
    <property type="match status" value="1"/>
</dbReference>
<evidence type="ECO:0000256" key="5">
    <source>
        <dbReference type="ARBA" id="ARBA00023239"/>
    </source>
</evidence>
<feature type="site" description="Important for catalytic activity" evidence="7">
    <location>
        <position position="240"/>
    </location>
</feature>